<evidence type="ECO:0000313" key="1">
    <source>
        <dbReference type="EMBL" id="KAF7801036.1"/>
    </source>
</evidence>
<reference evidence="1" key="1">
    <citation type="submission" date="2020-09" db="EMBL/GenBank/DDBJ databases">
        <title>Genome-Enabled Discovery of Anthraquinone Biosynthesis in Senna tora.</title>
        <authorList>
            <person name="Kang S.-H."/>
            <person name="Pandey R.P."/>
            <person name="Lee C.-M."/>
            <person name="Sim J.-S."/>
            <person name="Jeong J.-T."/>
            <person name="Choi B.-S."/>
            <person name="Jung M."/>
            <person name="Ginzburg D."/>
            <person name="Zhao K."/>
            <person name="Won S.Y."/>
            <person name="Oh T.-J."/>
            <person name="Yu Y."/>
            <person name="Kim N.-H."/>
            <person name="Lee O.R."/>
            <person name="Lee T.-H."/>
            <person name="Bashyal P."/>
            <person name="Kim T.-S."/>
            <person name="Lee W.-H."/>
            <person name="Kawkins C."/>
            <person name="Kim C.-K."/>
            <person name="Kim J.S."/>
            <person name="Ahn B.O."/>
            <person name="Rhee S.Y."/>
            <person name="Sohng J.K."/>
        </authorList>
    </citation>
    <scope>NUCLEOTIDE SEQUENCE</scope>
    <source>
        <tissue evidence="1">Leaf</tissue>
    </source>
</reference>
<accession>A0A834W087</accession>
<dbReference type="Proteomes" id="UP000634136">
    <property type="component" value="Unassembled WGS sequence"/>
</dbReference>
<name>A0A834W087_9FABA</name>
<evidence type="ECO:0000313" key="2">
    <source>
        <dbReference type="Proteomes" id="UP000634136"/>
    </source>
</evidence>
<comment type="caution">
    <text evidence="1">The sequence shown here is derived from an EMBL/GenBank/DDBJ whole genome shotgun (WGS) entry which is preliminary data.</text>
</comment>
<keyword evidence="2" id="KW-1185">Reference proteome</keyword>
<dbReference type="AlphaFoldDB" id="A0A834W087"/>
<gene>
    <name evidence="1" type="ORF">G2W53_044672</name>
</gene>
<sequence length="72" mass="8168">MYSCEIILKHPQQLECHVSKTYRFRITEWVSGVGNREQRLDLGFDLPRTSIPTKSSGTNAKPYGVESSVLVL</sequence>
<proteinExistence type="predicted"/>
<organism evidence="1 2">
    <name type="scientific">Senna tora</name>
    <dbReference type="NCBI Taxonomy" id="362788"/>
    <lineage>
        <taxon>Eukaryota</taxon>
        <taxon>Viridiplantae</taxon>
        <taxon>Streptophyta</taxon>
        <taxon>Embryophyta</taxon>
        <taxon>Tracheophyta</taxon>
        <taxon>Spermatophyta</taxon>
        <taxon>Magnoliopsida</taxon>
        <taxon>eudicotyledons</taxon>
        <taxon>Gunneridae</taxon>
        <taxon>Pentapetalae</taxon>
        <taxon>rosids</taxon>
        <taxon>fabids</taxon>
        <taxon>Fabales</taxon>
        <taxon>Fabaceae</taxon>
        <taxon>Caesalpinioideae</taxon>
        <taxon>Cassia clade</taxon>
        <taxon>Senna</taxon>
    </lineage>
</organism>
<dbReference type="EMBL" id="JAAIUW010000043">
    <property type="protein sequence ID" value="KAF7801036.1"/>
    <property type="molecule type" value="Genomic_DNA"/>
</dbReference>
<protein>
    <submittedName>
        <fullName evidence="1">Uncharacterized protein</fullName>
    </submittedName>
</protein>